<dbReference type="RefSeq" id="WP_256398598.1">
    <property type="nucleotide sequence ID" value="NZ_JANHJR010000001.1"/>
</dbReference>
<evidence type="ECO:0000313" key="2">
    <source>
        <dbReference type="EMBL" id="MFD1645879.1"/>
    </source>
</evidence>
<feature type="domain" description="DUF8152" evidence="1">
    <location>
        <begin position="7"/>
        <end position="88"/>
    </location>
</feature>
<dbReference type="Proteomes" id="UP001597034">
    <property type="component" value="Unassembled WGS sequence"/>
</dbReference>
<comment type="caution">
    <text evidence="2">The sequence shown here is derived from an EMBL/GenBank/DDBJ whole genome shotgun (WGS) entry which is preliminary data.</text>
</comment>
<gene>
    <name evidence="2" type="ORF">ACFSBL_09300</name>
</gene>
<keyword evidence="3" id="KW-1185">Reference proteome</keyword>
<reference evidence="2 3" key="1">
    <citation type="journal article" date="2019" name="Int. J. Syst. Evol. Microbiol.">
        <title>The Global Catalogue of Microorganisms (GCM) 10K type strain sequencing project: providing services to taxonomists for standard genome sequencing and annotation.</title>
        <authorList>
            <consortium name="The Broad Institute Genomics Platform"/>
            <consortium name="The Broad Institute Genome Sequencing Center for Infectious Disease"/>
            <person name="Wu L."/>
            <person name="Ma J."/>
        </authorList>
    </citation>
    <scope>NUCLEOTIDE SEQUENCE [LARGE SCALE GENOMIC DNA]</scope>
    <source>
        <strain evidence="2 3">CGMCC 1.10390</strain>
    </source>
</reference>
<dbReference type="AlphaFoldDB" id="A0ABD6DHT7"/>
<dbReference type="Pfam" id="PF26479">
    <property type="entry name" value="DUF8152"/>
    <property type="match status" value="1"/>
</dbReference>
<dbReference type="EMBL" id="JBHUDO010000002">
    <property type="protein sequence ID" value="MFD1645879.1"/>
    <property type="molecule type" value="Genomic_DNA"/>
</dbReference>
<evidence type="ECO:0000259" key="1">
    <source>
        <dbReference type="Pfam" id="PF26479"/>
    </source>
</evidence>
<dbReference type="InterPro" id="IPR058465">
    <property type="entry name" value="DUF8152"/>
</dbReference>
<sequence>MTGDDALADLAAALRRTEEYPVDRVANRWLGEAEAVAGDLADSDLPDAVVHERLGHVEHLLSNVDGTGSEEADELVERARSLTETAREQYAE</sequence>
<accession>A0ABD6DHT7</accession>
<evidence type="ECO:0000313" key="3">
    <source>
        <dbReference type="Proteomes" id="UP001597034"/>
    </source>
</evidence>
<name>A0ABD6DHT7_9EURY</name>
<proteinExistence type="predicted"/>
<organism evidence="2 3">
    <name type="scientific">Haloarchaeobius litoreus</name>
    <dbReference type="NCBI Taxonomy" id="755306"/>
    <lineage>
        <taxon>Archaea</taxon>
        <taxon>Methanobacteriati</taxon>
        <taxon>Methanobacteriota</taxon>
        <taxon>Stenosarchaea group</taxon>
        <taxon>Halobacteria</taxon>
        <taxon>Halobacteriales</taxon>
        <taxon>Halorubellaceae</taxon>
        <taxon>Haloarchaeobius</taxon>
    </lineage>
</organism>
<protein>
    <recommendedName>
        <fullName evidence="1">DUF8152 domain-containing protein</fullName>
    </recommendedName>
</protein>